<evidence type="ECO:0000313" key="2">
    <source>
        <dbReference type="EMBL" id="CAI3997219.1"/>
    </source>
</evidence>
<dbReference type="CDD" id="cd20071">
    <property type="entry name" value="SET_SMYD"/>
    <property type="match status" value="1"/>
</dbReference>
<reference evidence="2" key="1">
    <citation type="submission" date="2022-10" db="EMBL/GenBank/DDBJ databases">
        <authorList>
            <person name="Chen Y."/>
            <person name="Dougan E. K."/>
            <person name="Chan C."/>
            <person name="Rhodes N."/>
            <person name="Thang M."/>
        </authorList>
    </citation>
    <scope>NUCLEOTIDE SEQUENCE</scope>
</reference>
<dbReference type="SMART" id="SM00317">
    <property type="entry name" value="SET"/>
    <property type="match status" value="1"/>
</dbReference>
<dbReference type="OrthoDB" id="445417at2759"/>
<dbReference type="EMBL" id="CAMXCT030002306">
    <property type="protein sequence ID" value="CAL4784531.1"/>
    <property type="molecule type" value="Genomic_DNA"/>
</dbReference>
<dbReference type="EMBL" id="CAMXCT020002306">
    <property type="protein sequence ID" value="CAL1150594.1"/>
    <property type="molecule type" value="Genomic_DNA"/>
</dbReference>
<feature type="domain" description="SET" evidence="1">
    <location>
        <begin position="73"/>
        <end position="217"/>
    </location>
</feature>
<dbReference type="Pfam" id="PF00856">
    <property type="entry name" value="SET"/>
    <property type="match status" value="1"/>
</dbReference>
<proteinExistence type="predicted"/>
<dbReference type="EMBL" id="CAMXCT010002306">
    <property type="protein sequence ID" value="CAI3997219.1"/>
    <property type="molecule type" value="Genomic_DNA"/>
</dbReference>
<dbReference type="Gene3D" id="2.170.270.10">
    <property type="entry name" value="SET domain"/>
    <property type="match status" value="1"/>
</dbReference>
<evidence type="ECO:0000313" key="4">
    <source>
        <dbReference type="Proteomes" id="UP001152797"/>
    </source>
</evidence>
<name>A0A9P1G181_9DINO</name>
<dbReference type="InterPro" id="IPR053185">
    <property type="entry name" value="SET_domain_protein"/>
</dbReference>
<accession>A0A9P1G181</accession>
<dbReference type="InterPro" id="IPR046341">
    <property type="entry name" value="SET_dom_sf"/>
</dbReference>
<protein>
    <submittedName>
        <fullName evidence="3">SET domain-containing protein 5</fullName>
    </submittedName>
</protein>
<sequence>MAALAFQVPYSTCFWAQPCFRARPKGRNGTCNKEEVPEARRAKRSSMLRNTLVVIPWILYKSRMRSRVGCRGKPFEVHDFGDKGMGVVAARDIQKGELLLREQPLFLVSQCRDSRQLDAWENEINAALRKLPEHDLQSFWNLADCHTDEKSVVGIVRTNGLPVETAEGDMVGVYPTVSRFNHSCNNNVNNSYQEEYGEVLHAIRDVAKGEELCITYIDLFMTRQERQDALRRTFNFKCACPTCLQTGQALLRSNKVRQRLQDLRSALPSAVPQRLGPRVLEKIAEHIDEELGGNAAAKAYAYHMGSQLLRDIGQSEGDLELQQQATTFAEKALAEVVVAEGPESWVSVMLRESVPKAAQTRGHSAKA</sequence>
<evidence type="ECO:0000313" key="3">
    <source>
        <dbReference type="EMBL" id="CAL4784531.1"/>
    </source>
</evidence>
<dbReference type="AlphaFoldDB" id="A0A9P1G181"/>
<dbReference type="InterPro" id="IPR001214">
    <property type="entry name" value="SET_dom"/>
</dbReference>
<dbReference type="Proteomes" id="UP001152797">
    <property type="component" value="Unassembled WGS sequence"/>
</dbReference>
<reference evidence="3 4" key="2">
    <citation type="submission" date="2024-05" db="EMBL/GenBank/DDBJ databases">
        <authorList>
            <person name="Chen Y."/>
            <person name="Shah S."/>
            <person name="Dougan E. K."/>
            <person name="Thang M."/>
            <person name="Chan C."/>
        </authorList>
    </citation>
    <scope>NUCLEOTIDE SEQUENCE [LARGE SCALE GENOMIC DNA]</scope>
</reference>
<organism evidence="2">
    <name type="scientific">Cladocopium goreaui</name>
    <dbReference type="NCBI Taxonomy" id="2562237"/>
    <lineage>
        <taxon>Eukaryota</taxon>
        <taxon>Sar</taxon>
        <taxon>Alveolata</taxon>
        <taxon>Dinophyceae</taxon>
        <taxon>Suessiales</taxon>
        <taxon>Symbiodiniaceae</taxon>
        <taxon>Cladocopium</taxon>
    </lineage>
</organism>
<dbReference type="PROSITE" id="PS50280">
    <property type="entry name" value="SET"/>
    <property type="match status" value="1"/>
</dbReference>
<dbReference type="PANTHER" id="PTHR47332:SF4">
    <property type="entry name" value="SET DOMAIN-CONTAINING PROTEIN 5"/>
    <property type="match status" value="1"/>
</dbReference>
<dbReference type="SUPFAM" id="SSF82199">
    <property type="entry name" value="SET domain"/>
    <property type="match status" value="1"/>
</dbReference>
<keyword evidence="4" id="KW-1185">Reference proteome</keyword>
<dbReference type="PANTHER" id="PTHR47332">
    <property type="entry name" value="SET DOMAIN-CONTAINING PROTEIN 5"/>
    <property type="match status" value="1"/>
</dbReference>
<comment type="caution">
    <text evidence="2">The sequence shown here is derived from an EMBL/GenBank/DDBJ whole genome shotgun (WGS) entry which is preliminary data.</text>
</comment>
<gene>
    <name evidence="2" type="ORF">C1SCF055_LOCUS23625</name>
</gene>
<evidence type="ECO:0000259" key="1">
    <source>
        <dbReference type="PROSITE" id="PS50280"/>
    </source>
</evidence>